<accession>A0A6N7LHL8</accession>
<dbReference type="AlphaFoldDB" id="A0A6N7LHL8"/>
<feature type="domain" description="DUF6894" evidence="1">
    <location>
        <begin position="3"/>
        <end position="64"/>
    </location>
</feature>
<dbReference type="RefSeq" id="WP_184108739.1">
    <property type="nucleotide sequence ID" value="NZ_CP121659.1"/>
</dbReference>
<protein>
    <recommendedName>
        <fullName evidence="1">DUF6894 domain-containing protein</fullName>
    </recommendedName>
</protein>
<reference evidence="2 3" key="1">
    <citation type="journal article" date="2013" name="Genome Biol.">
        <title>Comparative genomics of the core and accessory genomes of 48 Sinorhizobium strains comprising five genospecies.</title>
        <authorList>
            <person name="Sugawara M."/>
            <person name="Epstein B."/>
            <person name="Badgley B.D."/>
            <person name="Unno T."/>
            <person name="Xu L."/>
            <person name="Reese J."/>
            <person name="Gyaneshwar P."/>
            <person name="Denny R."/>
            <person name="Mudge J."/>
            <person name="Bharti A.K."/>
            <person name="Farmer A.D."/>
            <person name="May G.D."/>
            <person name="Woodward J.E."/>
            <person name="Medigue C."/>
            <person name="Vallenet D."/>
            <person name="Lajus A."/>
            <person name="Rouy Z."/>
            <person name="Martinez-Vaz B."/>
            <person name="Tiffin P."/>
            <person name="Young N.D."/>
            <person name="Sadowsky M.J."/>
        </authorList>
    </citation>
    <scope>NUCLEOTIDE SEQUENCE [LARGE SCALE GENOMIC DNA]</scope>
    <source>
        <strain evidence="2 3">USDA4894</strain>
    </source>
</reference>
<keyword evidence="3" id="KW-1185">Reference proteome</keyword>
<evidence type="ECO:0000259" key="1">
    <source>
        <dbReference type="Pfam" id="PF21834"/>
    </source>
</evidence>
<dbReference type="Proteomes" id="UP000439983">
    <property type="component" value="Unassembled WGS sequence"/>
</dbReference>
<dbReference type="EMBL" id="WITC01000085">
    <property type="protein sequence ID" value="MQX17106.1"/>
    <property type="molecule type" value="Genomic_DNA"/>
</dbReference>
<evidence type="ECO:0000313" key="3">
    <source>
        <dbReference type="Proteomes" id="UP000439983"/>
    </source>
</evidence>
<sequence>MQLYFFDLRWGDERFVDDEGIAHFDEGSALYYAQRIADKIGRDAGYGSLKVEVRSKRGTLLATVVPSVGRGRERLALVGRRYPGLFRNPADGAPGPATVPMSPL</sequence>
<organism evidence="2 3">
    <name type="scientific">Sinorhizobium terangae</name>
    <dbReference type="NCBI Taxonomy" id="110322"/>
    <lineage>
        <taxon>Bacteria</taxon>
        <taxon>Pseudomonadati</taxon>
        <taxon>Pseudomonadota</taxon>
        <taxon>Alphaproteobacteria</taxon>
        <taxon>Hyphomicrobiales</taxon>
        <taxon>Rhizobiaceae</taxon>
        <taxon>Sinorhizobium/Ensifer group</taxon>
        <taxon>Sinorhizobium</taxon>
    </lineage>
</organism>
<dbReference type="InterPro" id="IPR054189">
    <property type="entry name" value="DUF6894"/>
</dbReference>
<evidence type="ECO:0000313" key="2">
    <source>
        <dbReference type="EMBL" id="MQX17106.1"/>
    </source>
</evidence>
<dbReference type="Pfam" id="PF21834">
    <property type="entry name" value="DUF6894"/>
    <property type="match status" value="1"/>
</dbReference>
<name>A0A6N7LHL8_SINTE</name>
<gene>
    <name evidence="2" type="ORF">GHK62_20745</name>
</gene>
<comment type="caution">
    <text evidence="2">The sequence shown here is derived from an EMBL/GenBank/DDBJ whole genome shotgun (WGS) entry which is preliminary data.</text>
</comment>
<proteinExistence type="predicted"/>